<dbReference type="EMBL" id="CAJJDN010000199">
    <property type="protein sequence ID" value="CAD8128908.1"/>
    <property type="molecule type" value="Genomic_DNA"/>
</dbReference>
<dbReference type="Proteomes" id="UP000692954">
    <property type="component" value="Unassembled WGS sequence"/>
</dbReference>
<accession>A0A8S1RL39</accession>
<organism evidence="1 2">
    <name type="scientific">Paramecium sonneborni</name>
    <dbReference type="NCBI Taxonomy" id="65129"/>
    <lineage>
        <taxon>Eukaryota</taxon>
        <taxon>Sar</taxon>
        <taxon>Alveolata</taxon>
        <taxon>Ciliophora</taxon>
        <taxon>Intramacronucleata</taxon>
        <taxon>Oligohymenophorea</taxon>
        <taxon>Peniculida</taxon>
        <taxon>Parameciidae</taxon>
        <taxon>Paramecium</taxon>
    </lineage>
</organism>
<comment type="caution">
    <text evidence="1">The sequence shown here is derived from an EMBL/GenBank/DDBJ whole genome shotgun (WGS) entry which is preliminary data.</text>
</comment>
<dbReference type="PANTHER" id="PTHR33706:SF1">
    <property type="entry name" value="TPR REPEAT PROTEIN"/>
    <property type="match status" value="1"/>
</dbReference>
<keyword evidence="2" id="KW-1185">Reference proteome</keyword>
<protein>
    <recommendedName>
        <fullName evidence="3">MORN repeat protein</fullName>
    </recommendedName>
</protein>
<dbReference type="PANTHER" id="PTHR33706">
    <property type="entry name" value="MORN VARIANT REPEAT PROTEIN"/>
    <property type="match status" value="1"/>
</dbReference>
<evidence type="ECO:0008006" key="3">
    <source>
        <dbReference type="Google" id="ProtNLM"/>
    </source>
</evidence>
<name>A0A8S1RL39_9CILI</name>
<gene>
    <name evidence="1" type="ORF">PSON_ATCC_30995.1.T1990061</name>
</gene>
<evidence type="ECO:0000313" key="2">
    <source>
        <dbReference type="Proteomes" id="UP000692954"/>
    </source>
</evidence>
<proteinExistence type="predicted"/>
<reference evidence="1" key="1">
    <citation type="submission" date="2021-01" db="EMBL/GenBank/DDBJ databases">
        <authorList>
            <consortium name="Genoscope - CEA"/>
            <person name="William W."/>
        </authorList>
    </citation>
    <scope>NUCLEOTIDE SEQUENCE</scope>
</reference>
<dbReference type="AlphaFoldDB" id="A0A8S1RL39"/>
<sequence>MSCQQSTNWVEQTIEKDFDQHSLDGKSYKKIKILIKFTSDLKIIYSYNGKILRVVECHDAFEKQELFNNINQIHNLQWQGQYSENKKKDGRWNAFWNQQLLKNFGGYYTQGKKSGLWKDLFPNYSKQLQIFEIGEYYNGLRIGGWKYFLENQKIGGGFYNKNGQKQGKWIDLDEGFQDSKKVIFCGEYDLKSMKVGQWDIMYSNAYENGNGKYKQMQKFENIRIICIYILKMYSGGGSYDQAGNQKKIGKWVELDEKFRDKNQVIYNGEYNMNGIKVGRWDIMYDRKVNGIYKQMQKFLNIRII</sequence>
<evidence type="ECO:0000313" key="1">
    <source>
        <dbReference type="EMBL" id="CAD8128908.1"/>
    </source>
</evidence>